<dbReference type="Pfam" id="PF00392">
    <property type="entry name" value="GntR"/>
    <property type="match status" value="1"/>
</dbReference>
<dbReference type="GO" id="GO:0003700">
    <property type="term" value="F:DNA-binding transcription factor activity"/>
    <property type="evidence" value="ECO:0007669"/>
    <property type="project" value="InterPro"/>
</dbReference>
<organism evidence="5 6">
    <name type="scientific">Amycolatopsis alkalitolerans</name>
    <dbReference type="NCBI Taxonomy" id="2547244"/>
    <lineage>
        <taxon>Bacteria</taxon>
        <taxon>Bacillati</taxon>
        <taxon>Actinomycetota</taxon>
        <taxon>Actinomycetes</taxon>
        <taxon>Pseudonocardiales</taxon>
        <taxon>Pseudonocardiaceae</taxon>
        <taxon>Amycolatopsis</taxon>
    </lineage>
</organism>
<proteinExistence type="predicted"/>
<dbReference type="InterPro" id="IPR036388">
    <property type="entry name" value="WH-like_DNA-bd_sf"/>
</dbReference>
<dbReference type="GO" id="GO:0003677">
    <property type="term" value="F:DNA binding"/>
    <property type="evidence" value="ECO:0007669"/>
    <property type="project" value="UniProtKB-KW"/>
</dbReference>
<dbReference type="EMBL" id="VDFW01000050">
    <property type="protein sequence ID" value="TNC19427.1"/>
    <property type="molecule type" value="Genomic_DNA"/>
</dbReference>
<dbReference type="InterPro" id="IPR000524">
    <property type="entry name" value="Tscrpt_reg_HTH_GntR"/>
</dbReference>
<name>A0A5C4LSH7_9PSEU</name>
<dbReference type="SUPFAM" id="SSF46785">
    <property type="entry name" value="Winged helix' DNA-binding domain"/>
    <property type="match status" value="1"/>
</dbReference>
<dbReference type="AlphaFoldDB" id="A0A5C4LSH7"/>
<gene>
    <name evidence="5" type="ORF">FG385_32240</name>
</gene>
<sequence>MDFEADNDPTRYRYEVIAERLAELITSGQIRPKTPLPAEGSLAELCGVSLGTARHAMQLLRERGLAVTLRSKGTYVMRSTDRIGSR</sequence>
<feature type="domain" description="HTH gntR-type" evidence="4">
    <location>
        <begin position="11"/>
        <end position="79"/>
    </location>
</feature>
<dbReference type="GO" id="GO:0045892">
    <property type="term" value="P:negative regulation of DNA-templated transcription"/>
    <property type="evidence" value="ECO:0007669"/>
    <property type="project" value="TreeGrafter"/>
</dbReference>
<dbReference type="SMART" id="SM00345">
    <property type="entry name" value="HTH_GNTR"/>
    <property type="match status" value="1"/>
</dbReference>
<evidence type="ECO:0000259" key="4">
    <source>
        <dbReference type="PROSITE" id="PS50949"/>
    </source>
</evidence>
<keyword evidence="6" id="KW-1185">Reference proteome</keyword>
<dbReference type="PROSITE" id="PS50949">
    <property type="entry name" value="HTH_GNTR"/>
    <property type="match status" value="1"/>
</dbReference>
<dbReference type="InterPro" id="IPR050679">
    <property type="entry name" value="Bact_HTH_transcr_reg"/>
</dbReference>
<dbReference type="CDD" id="cd07377">
    <property type="entry name" value="WHTH_GntR"/>
    <property type="match status" value="1"/>
</dbReference>
<evidence type="ECO:0000256" key="3">
    <source>
        <dbReference type="ARBA" id="ARBA00023163"/>
    </source>
</evidence>
<evidence type="ECO:0000313" key="6">
    <source>
        <dbReference type="Proteomes" id="UP000305546"/>
    </source>
</evidence>
<dbReference type="OrthoDB" id="7363114at2"/>
<dbReference type="PANTHER" id="PTHR44846">
    <property type="entry name" value="MANNOSYL-D-GLYCERATE TRANSPORT/METABOLISM SYSTEM REPRESSOR MNGR-RELATED"/>
    <property type="match status" value="1"/>
</dbReference>
<reference evidence="5 6" key="1">
    <citation type="submission" date="2019-06" db="EMBL/GenBank/DDBJ databases">
        <title>Amycolatopsis alkalitolerans sp. nov., isolated from Gastrodia elata Blume.</title>
        <authorList>
            <person name="Narsing Rao M.P."/>
            <person name="Li W.J."/>
        </authorList>
    </citation>
    <scope>NUCLEOTIDE SEQUENCE [LARGE SCALE GENOMIC DNA]</scope>
    <source>
        <strain evidence="5 6">SYSUP0005</strain>
    </source>
</reference>
<dbReference type="InterPro" id="IPR036390">
    <property type="entry name" value="WH_DNA-bd_sf"/>
</dbReference>
<dbReference type="Gene3D" id="1.10.10.10">
    <property type="entry name" value="Winged helix-like DNA-binding domain superfamily/Winged helix DNA-binding domain"/>
    <property type="match status" value="1"/>
</dbReference>
<keyword evidence="2" id="KW-0238">DNA-binding</keyword>
<dbReference type="PANTHER" id="PTHR44846:SF17">
    <property type="entry name" value="GNTR-FAMILY TRANSCRIPTIONAL REGULATOR"/>
    <property type="match status" value="1"/>
</dbReference>
<dbReference type="Proteomes" id="UP000305546">
    <property type="component" value="Unassembled WGS sequence"/>
</dbReference>
<protein>
    <submittedName>
        <fullName evidence="5">Winged helix-turn-helix transcriptional regulator</fullName>
    </submittedName>
</protein>
<evidence type="ECO:0000313" key="5">
    <source>
        <dbReference type="EMBL" id="TNC19427.1"/>
    </source>
</evidence>
<keyword evidence="3" id="KW-0804">Transcription</keyword>
<keyword evidence="1" id="KW-0805">Transcription regulation</keyword>
<accession>A0A5C4LSH7</accession>
<evidence type="ECO:0000256" key="1">
    <source>
        <dbReference type="ARBA" id="ARBA00023015"/>
    </source>
</evidence>
<evidence type="ECO:0000256" key="2">
    <source>
        <dbReference type="ARBA" id="ARBA00023125"/>
    </source>
</evidence>
<comment type="caution">
    <text evidence="5">The sequence shown here is derived from an EMBL/GenBank/DDBJ whole genome shotgun (WGS) entry which is preliminary data.</text>
</comment>